<keyword evidence="4 6" id="KW-0862">Zinc</keyword>
<dbReference type="EMBL" id="UHED01000001">
    <property type="protein sequence ID" value="SUM84920.1"/>
    <property type="molecule type" value="Genomic_DNA"/>
</dbReference>
<keyword evidence="5 6" id="KW-0472">Membrane</keyword>
<dbReference type="HAMAP" id="MF_01871">
    <property type="entry name" value="DabA"/>
    <property type="match status" value="1"/>
</dbReference>
<accession>A0A380HRK0</accession>
<dbReference type="GO" id="GO:0005886">
    <property type="term" value="C:plasma membrane"/>
    <property type="evidence" value="ECO:0007669"/>
    <property type="project" value="UniProtKB-SubCell"/>
</dbReference>
<evidence type="ECO:0000256" key="6">
    <source>
        <dbReference type="HAMAP-Rule" id="MF_01871"/>
    </source>
</evidence>
<gene>
    <name evidence="6" type="primary">dabA</name>
    <name evidence="7" type="ORF">NCTC7688_02755</name>
</gene>
<evidence type="ECO:0000313" key="8">
    <source>
        <dbReference type="Proteomes" id="UP000254707"/>
    </source>
</evidence>
<dbReference type="AlphaFoldDB" id="A0A380HRK0"/>
<comment type="subunit">
    <text evidence="6">Forms a complex with DabB.</text>
</comment>
<dbReference type="RefSeq" id="WP_002484314.1">
    <property type="nucleotide sequence ID" value="NZ_CAXOKG010000006.1"/>
</dbReference>
<dbReference type="PANTHER" id="PTHR38344">
    <property type="entry name" value="UPF0753 PROTEIN AQ_863"/>
    <property type="match status" value="1"/>
</dbReference>
<feature type="binding site" evidence="6">
    <location>
        <position position="392"/>
    </location>
    <ligand>
        <name>Zn(2+)</name>
        <dbReference type="ChEBI" id="CHEBI:29105"/>
    </ligand>
</feature>
<reference evidence="7 8" key="1">
    <citation type="submission" date="2018-06" db="EMBL/GenBank/DDBJ databases">
        <authorList>
            <consortium name="Pathogen Informatics"/>
            <person name="Doyle S."/>
        </authorList>
    </citation>
    <scope>NUCLEOTIDE SEQUENCE [LARGE SCALE GENOMIC DNA]</scope>
    <source>
        <strain evidence="7 8">NCTC7688</strain>
    </source>
</reference>
<keyword evidence="2 6" id="KW-1003">Cell membrane</keyword>
<dbReference type="Proteomes" id="UP000254707">
    <property type="component" value="Unassembled WGS sequence"/>
</dbReference>
<sequence>MGVSKIESTQASTYIDDIHDKVTRASNVIVPLSPISVFAARSPWARLEHKSFDEIAHWLKETRKVDMYPARMTILEANQKGEIDDAYVEQFFQQWLNDTALKIPRENAAQYGRNALKLETLETPTDIKSQLEALASDLNEQVKFESENTVPLKSTYILDEKNERLIDTVDYHTIKWCKLYIDDAQSGWTMPNRDKGLFYAWRRLVAYDPALTKDQRARLKSLPNEAEDLMQQALSYLNISEADAQTYLENHLLSLPGWAGMMLWQDEHNHKVHDLLFSYLAIRIAMEWAIVEPYLPVSQPEDLNDMNKEELIASWIQWGNFSMQSWKALSIEAQQAHIQFAYRFNEQFCRKLWLDAWEATYNQQLKAMIGPKSSVEAEQQSQTLVQMAFCIDVRSEPFRKHIEANGPFETIGIAGFFGLPIEKAELGKKYSHPSLPVMNQPQHKIKEYTHEHEPNAFQQRKHALESVTYTFKKMKQNVLPSLLLPELSGPWLSLQMFTRSFIPKSVGSVIRKFYTSWLKKPNDTALTLNYEPQHQHNHRHIHLEDDLPVGFTDEEKVNYALQALKLMDLTDDFAPLVVMCGHGSQSANNPYAASLDCGACGGAASGFNAKVLAQLCNLPEVRQGLLQEGVAIPETTIFAAAEHQTSIDTLTWIYVPELTEAARNAYENIEAAMPKISYQANKKRLSQLPNNNLTDRNPNHEVYRLTNDWSEIRPEWGLAKNAAFIIGQRELTKQSDLAGRAFLHNYNWKNDENGTILENIIAGPALVAQWINLQYYASTVAPHYYGSGSKTTQSVTAGIGVMQGNASDLLTGLPWQSVMSADNKMYHSPIRLVVVIQAPQAFISRLLENDETFKQKVMHGWVRLASVDEDNHWHEWSNAVKKA</sequence>
<evidence type="ECO:0000313" key="7">
    <source>
        <dbReference type="EMBL" id="SUM84920.1"/>
    </source>
</evidence>
<dbReference type="InterPro" id="IPR018752">
    <property type="entry name" value="DabA"/>
</dbReference>
<keyword evidence="1 6" id="KW-0813">Transport</keyword>
<evidence type="ECO:0000256" key="5">
    <source>
        <dbReference type="ARBA" id="ARBA00023136"/>
    </source>
</evidence>
<evidence type="ECO:0000256" key="4">
    <source>
        <dbReference type="ARBA" id="ARBA00022833"/>
    </source>
</evidence>
<dbReference type="GO" id="GO:0008270">
    <property type="term" value="F:zinc ion binding"/>
    <property type="evidence" value="ECO:0007669"/>
    <property type="project" value="UniProtKB-UniRule"/>
</dbReference>
<comment type="similarity">
    <text evidence="6">Belongs to the inorganic carbon transporter (TC 9.A.2) DabA family.</text>
</comment>
<protein>
    <recommendedName>
        <fullName evidence="6">Probable inorganic carbon transporter subunit DabA</fullName>
    </recommendedName>
</protein>
<comment type="subcellular location">
    <subcellularLocation>
        <location evidence="6">Cell membrane</location>
        <topology evidence="6">Peripheral membrane protein</topology>
    </subcellularLocation>
</comment>
<feature type="binding site" evidence="6">
    <location>
        <position position="582"/>
    </location>
    <ligand>
        <name>Zn(2+)</name>
        <dbReference type="ChEBI" id="CHEBI:29105"/>
    </ligand>
</feature>
<evidence type="ECO:0000256" key="1">
    <source>
        <dbReference type="ARBA" id="ARBA00022448"/>
    </source>
</evidence>
<keyword evidence="3 6" id="KW-0479">Metal-binding</keyword>
<comment type="cofactor">
    <cofactor evidence="6">
        <name>Zn(2+)</name>
        <dbReference type="ChEBI" id="CHEBI:29105"/>
    </cofactor>
</comment>
<evidence type="ECO:0000256" key="2">
    <source>
        <dbReference type="ARBA" id="ARBA00022475"/>
    </source>
</evidence>
<proteinExistence type="inferred from homology"/>
<feature type="binding site" evidence="6">
    <location>
        <position position="390"/>
    </location>
    <ligand>
        <name>Zn(2+)</name>
        <dbReference type="ChEBI" id="CHEBI:29105"/>
    </ligand>
</feature>
<evidence type="ECO:0000256" key="3">
    <source>
        <dbReference type="ARBA" id="ARBA00022723"/>
    </source>
</evidence>
<feature type="binding site" evidence="6">
    <location>
        <position position="597"/>
    </location>
    <ligand>
        <name>Zn(2+)</name>
        <dbReference type="ChEBI" id="CHEBI:29105"/>
    </ligand>
</feature>
<name>A0A380HRK0_STASA</name>
<dbReference type="PANTHER" id="PTHR38344:SF1">
    <property type="entry name" value="INORGANIC CARBON TRANSPORTER SUBUNIT DABA-RELATED"/>
    <property type="match status" value="1"/>
</dbReference>
<comment type="function">
    <text evidence="6">Part of an energy-coupled inorganic carbon pump.</text>
</comment>
<organism evidence="7 8">
    <name type="scientific">Staphylococcus saprophyticus</name>
    <dbReference type="NCBI Taxonomy" id="29385"/>
    <lineage>
        <taxon>Bacteria</taxon>
        <taxon>Bacillati</taxon>
        <taxon>Bacillota</taxon>
        <taxon>Bacilli</taxon>
        <taxon>Bacillales</taxon>
        <taxon>Staphylococcaceae</taxon>
        <taxon>Staphylococcus</taxon>
    </lineage>
</organism>
<dbReference type="Pfam" id="PF10070">
    <property type="entry name" value="DabA"/>
    <property type="match status" value="1"/>
</dbReference>